<evidence type="ECO:0000256" key="7">
    <source>
        <dbReference type="ARBA" id="ARBA00022801"/>
    </source>
</evidence>
<dbReference type="GO" id="GO:0007059">
    <property type="term" value="P:chromosome segregation"/>
    <property type="evidence" value="ECO:0007669"/>
    <property type="project" value="UniProtKB-UniRule"/>
</dbReference>
<evidence type="ECO:0000256" key="5">
    <source>
        <dbReference type="ARBA" id="ARBA00022759"/>
    </source>
</evidence>
<evidence type="ECO:0000256" key="8">
    <source>
        <dbReference type="ARBA" id="ARBA00022842"/>
    </source>
</evidence>
<dbReference type="InterPro" id="IPR011856">
    <property type="entry name" value="tRNA_endonuc-like_dom_sf"/>
</dbReference>
<keyword evidence="5 13" id="KW-0255">Endonuclease</keyword>
<evidence type="ECO:0000256" key="15">
    <source>
        <dbReference type="SAM" id="MobiDB-lite"/>
    </source>
</evidence>
<keyword evidence="17" id="KW-1185">Reference proteome</keyword>
<evidence type="ECO:0000313" key="16">
    <source>
        <dbReference type="EMBL" id="RPF58005.1"/>
    </source>
</evidence>
<comment type="similarity">
    <text evidence="11 13">Belongs to the RecU family.</text>
</comment>
<dbReference type="GO" id="GO:0003676">
    <property type="term" value="F:nucleic acid binding"/>
    <property type="evidence" value="ECO:0007669"/>
    <property type="project" value="InterPro"/>
</dbReference>
<evidence type="ECO:0000313" key="17">
    <source>
        <dbReference type="Proteomes" id="UP000277108"/>
    </source>
</evidence>
<dbReference type="SUPFAM" id="SSF52980">
    <property type="entry name" value="Restriction endonuclease-like"/>
    <property type="match status" value="1"/>
</dbReference>
<comment type="subcellular location">
    <subcellularLocation>
        <location evidence="1 13">Cytoplasm</location>
    </subcellularLocation>
</comment>
<dbReference type="GO" id="GO:0006281">
    <property type="term" value="P:DNA repair"/>
    <property type="evidence" value="ECO:0007669"/>
    <property type="project" value="UniProtKB-UniRule"/>
</dbReference>
<feature type="binding site" evidence="13">
    <location>
        <position position="94"/>
    </location>
    <ligand>
        <name>Mg(2+)</name>
        <dbReference type="ChEBI" id="CHEBI:18420"/>
    </ligand>
</feature>
<keyword evidence="8 13" id="KW-0460">Magnesium</keyword>
<feature type="region of interest" description="Disordered" evidence="15">
    <location>
        <begin position="1"/>
        <end position="24"/>
    </location>
</feature>
<name>A0A3N5CFK4_9BACL</name>
<dbReference type="RefSeq" id="WP_123807505.1">
    <property type="nucleotide sequence ID" value="NZ_RKRK01000002.1"/>
</dbReference>
<dbReference type="GO" id="GO:0000287">
    <property type="term" value="F:magnesium ion binding"/>
    <property type="evidence" value="ECO:0007669"/>
    <property type="project" value="UniProtKB-UniRule"/>
</dbReference>
<protein>
    <recommendedName>
        <fullName evidence="12 13">Holliday junction resolvase RecU</fullName>
        <ecNumber evidence="13 14">3.1.21.10</ecNumber>
    </recommendedName>
    <alternativeName>
        <fullName evidence="13">Recombination protein U homolog</fullName>
    </alternativeName>
</protein>
<evidence type="ECO:0000256" key="1">
    <source>
        <dbReference type="ARBA" id="ARBA00004496"/>
    </source>
</evidence>
<evidence type="ECO:0000256" key="9">
    <source>
        <dbReference type="ARBA" id="ARBA00023172"/>
    </source>
</evidence>
<evidence type="ECO:0000256" key="13">
    <source>
        <dbReference type="HAMAP-Rule" id="MF_00130"/>
    </source>
</evidence>
<proteinExistence type="inferred from homology"/>
<keyword evidence="10 13" id="KW-0234">DNA repair</keyword>
<dbReference type="CDD" id="cd22354">
    <property type="entry name" value="RecU-like"/>
    <property type="match status" value="1"/>
</dbReference>
<feature type="binding site" evidence="13">
    <location>
        <position position="113"/>
    </location>
    <ligand>
        <name>Mg(2+)</name>
        <dbReference type="ChEBI" id="CHEBI:18420"/>
    </ligand>
</feature>
<evidence type="ECO:0000256" key="11">
    <source>
        <dbReference type="ARBA" id="ARBA00023447"/>
    </source>
</evidence>
<dbReference type="InterPro" id="IPR011335">
    <property type="entry name" value="Restrct_endonuc-II-like"/>
</dbReference>
<accession>A0A3N5CFK4</accession>
<evidence type="ECO:0000256" key="4">
    <source>
        <dbReference type="ARBA" id="ARBA00022723"/>
    </source>
</evidence>
<dbReference type="EC" id="3.1.21.10" evidence="13 14"/>
<feature type="binding site" evidence="13">
    <location>
        <position position="79"/>
    </location>
    <ligand>
        <name>Mg(2+)</name>
        <dbReference type="ChEBI" id="CHEBI:18420"/>
    </ligand>
</feature>
<feature type="binding site" evidence="13">
    <location>
        <position position="81"/>
    </location>
    <ligand>
        <name>Mg(2+)</name>
        <dbReference type="ChEBI" id="CHEBI:18420"/>
    </ligand>
</feature>
<reference evidence="16 17" key="1">
    <citation type="submission" date="2018-11" db="EMBL/GenBank/DDBJ databases">
        <title>Genomic Encyclopedia of Type Strains, Phase IV (KMG-IV): sequencing the most valuable type-strain genomes for metagenomic binning, comparative biology and taxonomic classification.</title>
        <authorList>
            <person name="Goeker M."/>
        </authorList>
    </citation>
    <scope>NUCLEOTIDE SEQUENCE [LARGE SCALE GENOMIC DNA]</scope>
    <source>
        <strain evidence="16 17">DSM 29158</strain>
    </source>
</reference>
<feature type="compositionally biased region" description="Polar residues" evidence="15">
    <location>
        <begin position="7"/>
        <end position="24"/>
    </location>
</feature>
<dbReference type="GO" id="GO:0006310">
    <property type="term" value="P:DNA recombination"/>
    <property type="evidence" value="ECO:0007669"/>
    <property type="project" value="UniProtKB-UniRule"/>
</dbReference>
<dbReference type="OrthoDB" id="9783592at2"/>
<dbReference type="GO" id="GO:0005737">
    <property type="term" value="C:cytoplasm"/>
    <property type="evidence" value="ECO:0007669"/>
    <property type="project" value="UniProtKB-SubCell"/>
</dbReference>
<feature type="site" description="Transition state stabilizer" evidence="13">
    <location>
        <position position="96"/>
    </location>
</feature>
<organism evidence="16 17">
    <name type="scientific">Abyssicoccus albus</name>
    <dbReference type="NCBI Taxonomy" id="1817405"/>
    <lineage>
        <taxon>Bacteria</taxon>
        <taxon>Bacillati</taxon>
        <taxon>Bacillota</taxon>
        <taxon>Bacilli</taxon>
        <taxon>Bacillales</taxon>
        <taxon>Abyssicoccaceae</taxon>
    </lineage>
</organism>
<evidence type="ECO:0000256" key="14">
    <source>
        <dbReference type="NCBIfam" id="TIGR00648"/>
    </source>
</evidence>
<dbReference type="GO" id="GO:0008821">
    <property type="term" value="F:crossover junction DNA endonuclease activity"/>
    <property type="evidence" value="ECO:0007669"/>
    <property type="project" value="UniProtKB-EC"/>
</dbReference>
<evidence type="ECO:0000256" key="3">
    <source>
        <dbReference type="ARBA" id="ARBA00022722"/>
    </source>
</evidence>
<gene>
    <name evidence="13" type="primary">recU</name>
    <name evidence="16" type="ORF">EDD62_0643</name>
</gene>
<evidence type="ECO:0000256" key="10">
    <source>
        <dbReference type="ARBA" id="ARBA00023204"/>
    </source>
</evidence>
<evidence type="ECO:0000256" key="6">
    <source>
        <dbReference type="ARBA" id="ARBA00022763"/>
    </source>
</evidence>
<sequence length="194" mass="23014">MNYPNGKRNNTYNKANNKISHGNRGQTLEKSIDLTNRYYINENIAIIHKKPTPIQIVDVHYPSRDKATIKEAYFKVPSTTDYNGIYKGKYIDFEAKETRNKTSFPFINIHPHQVNHMKQCYEHDGIVFLIIKFTLHDEIFFIPFDFFNNYWTNYMNGGRKSIPYKEIKLHCPLIKESINPRINYIQVINEIYSL</sequence>
<dbReference type="EMBL" id="RKRK01000002">
    <property type="protein sequence ID" value="RPF58005.1"/>
    <property type="molecule type" value="Genomic_DNA"/>
</dbReference>
<dbReference type="HAMAP" id="MF_00130">
    <property type="entry name" value="RecU"/>
    <property type="match status" value="1"/>
</dbReference>
<dbReference type="NCBIfam" id="TIGR00648">
    <property type="entry name" value="recU"/>
    <property type="match status" value="1"/>
</dbReference>
<comment type="cofactor">
    <cofactor evidence="13">
        <name>Mg(2+)</name>
        <dbReference type="ChEBI" id="CHEBI:18420"/>
    </cofactor>
    <text evidence="13">Binds 1 Mg(2+) ion per subunit.</text>
</comment>
<comment type="caution">
    <text evidence="16">The sequence shown here is derived from an EMBL/GenBank/DDBJ whole genome shotgun (WGS) entry which is preliminary data.</text>
</comment>
<keyword evidence="2 13" id="KW-0963">Cytoplasm</keyword>
<dbReference type="Proteomes" id="UP000277108">
    <property type="component" value="Unassembled WGS sequence"/>
</dbReference>
<comment type="function">
    <text evidence="13">Endonuclease that resolves Holliday junction intermediates in genetic recombination. Cleaves mobile four-strand junctions by introducing symmetrical nicks in paired strands. Promotes annealing of linear ssDNA with homologous dsDNA. Required for DNA repair, homologous recombination and chromosome segregation.</text>
</comment>
<keyword evidence="6 13" id="KW-0227">DNA damage</keyword>
<dbReference type="PIRSF" id="PIRSF037785">
    <property type="entry name" value="RecU"/>
    <property type="match status" value="1"/>
</dbReference>
<evidence type="ECO:0000256" key="2">
    <source>
        <dbReference type="ARBA" id="ARBA00022490"/>
    </source>
</evidence>
<dbReference type="NCBIfam" id="NF002581">
    <property type="entry name" value="PRK02234.1-2"/>
    <property type="match status" value="1"/>
</dbReference>
<dbReference type="NCBIfam" id="NF002584">
    <property type="entry name" value="PRK02234.1-5"/>
    <property type="match status" value="1"/>
</dbReference>
<evidence type="ECO:0000256" key="12">
    <source>
        <dbReference type="ARBA" id="ARBA00029523"/>
    </source>
</evidence>
<dbReference type="InterPro" id="IPR004612">
    <property type="entry name" value="Resolv_RecU"/>
</dbReference>
<dbReference type="Gene3D" id="3.40.1350.10">
    <property type="match status" value="1"/>
</dbReference>
<keyword evidence="4 13" id="KW-0479">Metal-binding</keyword>
<keyword evidence="9 13" id="KW-0233">DNA recombination</keyword>
<dbReference type="Pfam" id="PF03838">
    <property type="entry name" value="RecU"/>
    <property type="match status" value="1"/>
</dbReference>
<keyword evidence="3 13" id="KW-0540">Nuclease</keyword>
<dbReference type="AlphaFoldDB" id="A0A3N5CFK4"/>
<keyword evidence="7 13" id="KW-0378">Hydrolase</keyword>
<comment type="catalytic activity">
    <reaction evidence="13">
        <text>Endonucleolytic cleavage at a junction such as a reciprocal single-stranded crossover between two homologous DNA duplexes (Holliday junction).</text>
        <dbReference type="EC" id="3.1.21.10"/>
    </reaction>
</comment>